<evidence type="ECO:0000313" key="2">
    <source>
        <dbReference type="Proteomes" id="UP000326545"/>
    </source>
</evidence>
<protein>
    <submittedName>
        <fullName evidence="1">Uncharacterized protein</fullName>
    </submittedName>
</protein>
<reference evidence="1 2" key="1">
    <citation type="submission" date="2019-07" db="EMBL/GenBank/DDBJ databases">
        <title>Complete genome sequence of bacteriophages infecting Erwinia pyrifoliae.</title>
        <authorList>
            <person name="Kim S.G."/>
            <person name="Park S.C."/>
        </authorList>
    </citation>
    <scope>NUCLEOTIDE SEQUENCE [LARGE SCALE GENOMIC DNA]</scope>
</reference>
<keyword evidence="2" id="KW-1185">Reference proteome</keyword>
<dbReference type="EMBL" id="MN184887">
    <property type="protein sequence ID" value="QEQ94978.1"/>
    <property type="molecule type" value="Genomic_DNA"/>
</dbReference>
<evidence type="ECO:0000313" key="1">
    <source>
        <dbReference type="EMBL" id="QEQ94978.1"/>
    </source>
</evidence>
<gene>
    <name evidence="1" type="ORF">pEpSNUABM01_152</name>
</gene>
<proteinExistence type="predicted"/>
<organism evidence="1 2">
    <name type="scientific">Erwinia phage pEp_SNUABM_01</name>
    <dbReference type="NCBI Taxonomy" id="2601643"/>
    <lineage>
        <taxon>Viruses</taxon>
        <taxon>Duplodnaviria</taxon>
        <taxon>Heunggongvirae</taxon>
        <taxon>Uroviricota</taxon>
        <taxon>Caudoviricetes</taxon>
        <taxon>Vequintavirinae</taxon>
        <taxon>Henunavirus</taxon>
        <taxon>Henunavirus SNUABM01</taxon>
    </lineage>
</organism>
<accession>A0A5J6DAW6</accession>
<dbReference type="Proteomes" id="UP000326545">
    <property type="component" value="Segment"/>
</dbReference>
<sequence length="101" mass="11230">MEAVLKDEAALGVSSTRPNYIVMTGLWRMLDDDQGNPWVICTDDYRNPDQALNAAVLPECEIIDGERLVMYTAVQVDDLEFSLVLIKSKVYTGDSDETDVG</sequence>
<name>A0A5J6DAW6_9CAUD</name>